<dbReference type="InterPro" id="IPR001138">
    <property type="entry name" value="Zn2Cys6_DnaBD"/>
</dbReference>
<evidence type="ECO:0000313" key="3">
    <source>
        <dbReference type="Proteomes" id="UP001217417"/>
    </source>
</evidence>
<reference evidence="2" key="1">
    <citation type="submission" date="2023-03" db="EMBL/GenBank/DDBJ databases">
        <title>Near-Complete genome sequence of Lipomyces tetrasporous NRRL Y-64009, an oleaginous yeast capable of growing on lignocellulosic hydrolysates.</title>
        <authorList>
            <consortium name="Lawrence Berkeley National Laboratory"/>
            <person name="Jagtap S.S."/>
            <person name="Liu J.-J."/>
            <person name="Walukiewicz H.E."/>
            <person name="Pangilinan J."/>
            <person name="Lipzen A."/>
            <person name="Ahrendt S."/>
            <person name="Koriabine M."/>
            <person name="Cobaugh K."/>
            <person name="Salamov A."/>
            <person name="Yoshinaga Y."/>
            <person name="Ng V."/>
            <person name="Daum C."/>
            <person name="Grigoriev I.V."/>
            <person name="Slininger P.J."/>
            <person name="Dien B.S."/>
            <person name="Jin Y.-S."/>
            <person name="Rao C.V."/>
        </authorList>
    </citation>
    <scope>NUCLEOTIDE SEQUENCE</scope>
    <source>
        <strain evidence="2">NRRL Y-64009</strain>
    </source>
</reference>
<dbReference type="Pfam" id="PF00172">
    <property type="entry name" value="Zn_clus"/>
    <property type="match status" value="1"/>
</dbReference>
<dbReference type="PROSITE" id="PS00463">
    <property type="entry name" value="ZN2_CY6_FUNGAL_1"/>
    <property type="match status" value="1"/>
</dbReference>
<dbReference type="PROSITE" id="PS50048">
    <property type="entry name" value="ZN2_CY6_FUNGAL_2"/>
    <property type="match status" value="1"/>
</dbReference>
<dbReference type="CDD" id="cd00067">
    <property type="entry name" value="GAL4"/>
    <property type="match status" value="1"/>
</dbReference>
<dbReference type="EMBL" id="JARPMG010000001">
    <property type="protein sequence ID" value="KAJ8104394.1"/>
    <property type="molecule type" value="Genomic_DNA"/>
</dbReference>
<dbReference type="Proteomes" id="UP001217417">
    <property type="component" value="Unassembled WGS sequence"/>
</dbReference>
<dbReference type="GO" id="GO:0008270">
    <property type="term" value="F:zinc ion binding"/>
    <property type="evidence" value="ECO:0007669"/>
    <property type="project" value="InterPro"/>
</dbReference>
<accession>A0AAD7VWS8</accession>
<dbReference type="GeneID" id="80885823"/>
<dbReference type="RefSeq" id="XP_056047844.1">
    <property type="nucleotide sequence ID" value="XM_056190657.1"/>
</dbReference>
<dbReference type="SUPFAM" id="SSF57701">
    <property type="entry name" value="Zn2/Cys6 DNA-binding domain"/>
    <property type="match status" value="1"/>
</dbReference>
<dbReference type="AlphaFoldDB" id="A0AAD7VWS8"/>
<evidence type="ECO:0000313" key="2">
    <source>
        <dbReference type="EMBL" id="KAJ8104394.1"/>
    </source>
</evidence>
<gene>
    <name evidence="2" type="ORF">POJ06DRAFT_298729</name>
</gene>
<feature type="domain" description="Zn(2)-C6 fungal-type" evidence="1">
    <location>
        <begin position="8"/>
        <end position="38"/>
    </location>
</feature>
<name>A0AAD7VWS8_9ASCO</name>
<evidence type="ECO:0000259" key="1">
    <source>
        <dbReference type="PROSITE" id="PS50048"/>
    </source>
</evidence>
<dbReference type="InterPro" id="IPR036864">
    <property type="entry name" value="Zn2-C6_fun-type_DNA-bd_sf"/>
</dbReference>
<sequence>MPAIRKKVCSQCRDARTRCSLDIPKCKRCLGHNFKCDYTETRRGVDRTPWRRAAELPAFFTDPVPESLESLTRTDVAQRSSGQRNNHIRGNEEFVSETNWNEEIIVSENTRAMLQSSGERSTDTTILPYESQNYAGTNDFRSPRSTEFGFNLQELLTHQGPNNTGTFDEFLPMGGWLSPINPSITDYPLTSTGAGRNVPRCRPLLLTQKKTSTLGQFLSSNHVSWLLPRQS</sequence>
<proteinExistence type="predicted"/>
<keyword evidence="3" id="KW-1185">Reference proteome</keyword>
<dbReference type="Gene3D" id="4.10.240.10">
    <property type="entry name" value="Zn(2)-C6 fungal-type DNA-binding domain"/>
    <property type="match status" value="1"/>
</dbReference>
<protein>
    <recommendedName>
        <fullName evidence="1">Zn(2)-C6 fungal-type domain-containing protein</fullName>
    </recommendedName>
</protein>
<organism evidence="2 3">
    <name type="scientific">Lipomyces tetrasporus</name>
    <dbReference type="NCBI Taxonomy" id="54092"/>
    <lineage>
        <taxon>Eukaryota</taxon>
        <taxon>Fungi</taxon>
        <taxon>Dikarya</taxon>
        <taxon>Ascomycota</taxon>
        <taxon>Saccharomycotina</taxon>
        <taxon>Lipomycetes</taxon>
        <taxon>Lipomycetales</taxon>
        <taxon>Lipomycetaceae</taxon>
        <taxon>Lipomyces</taxon>
    </lineage>
</organism>
<comment type="caution">
    <text evidence="2">The sequence shown here is derived from an EMBL/GenBank/DDBJ whole genome shotgun (WGS) entry which is preliminary data.</text>
</comment>
<dbReference type="GO" id="GO:0000981">
    <property type="term" value="F:DNA-binding transcription factor activity, RNA polymerase II-specific"/>
    <property type="evidence" value="ECO:0007669"/>
    <property type="project" value="InterPro"/>
</dbReference>